<protein>
    <recommendedName>
        <fullName evidence="5">Altered inheritance of mitochondria protein 6</fullName>
    </recommendedName>
</protein>
<evidence type="ECO:0008006" key="5">
    <source>
        <dbReference type="Google" id="ProtNLM"/>
    </source>
</evidence>
<feature type="compositionally biased region" description="Basic residues" evidence="1">
    <location>
        <begin position="1"/>
        <end position="11"/>
    </location>
</feature>
<dbReference type="InterPro" id="IPR051236">
    <property type="entry name" value="HAT_RTT109-like"/>
</dbReference>
<dbReference type="AlphaFoldDB" id="W2RZW7"/>
<dbReference type="InParanoid" id="W2RZW7"/>
<sequence>MPFAKFKKRSGHSNAFDADAEMDRQPSTVNIDNPTTPLVQTSPQDEQIVTMPEKPSLQQRWTRLWRHRIDLYHPEPRKKVTYRLVVFVPLLSLTGFMLYILYLAAIASILRSLQPPTPQNGLQMIIDAWRGAESADARLLDIDSYTFSSSVTPKPCHSHNDYMHRVPLFEALAAGCVSVEADIYLPLDNASKNTSELLVSHKRSALSSLRTLRSLYTEPLLTVLKAMNPSVANDTDLNGPFLSDSSTYLTLLLDFKELSPDALAQSLALLQSHLTPLRNAGFLTTYNNVTISIDQRPLTIVASGALPLDMIMDPTLNPHDDVFLDAPLNDLFPNGRDTDSPYNISNSAMASASLSTAIGNPGVLSGAFSESQKNKMGEQVAQAAQLGLKSRYWGTPAWPAGSMGYVWRELLQRGISVLNVDELGLFARWRWDEGKLSKWCWLLGSVVGGVCR</sequence>
<evidence type="ECO:0000256" key="1">
    <source>
        <dbReference type="SAM" id="MobiDB-lite"/>
    </source>
</evidence>
<reference evidence="3 4" key="1">
    <citation type="submission" date="2013-03" db="EMBL/GenBank/DDBJ databases">
        <title>The Genome Sequence of Phialophora europaea CBS 101466.</title>
        <authorList>
            <consortium name="The Broad Institute Genomics Platform"/>
            <person name="Cuomo C."/>
            <person name="de Hoog S."/>
            <person name="Gorbushina A."/>
            <person name="Walker B."/>
            <person name="Young S.K."/>
            <person name="Zeng Q."/>
            <person name="Gargeya S."/>
            <person name="Fitzgerald M."/>
            <person name="Haas B."/>
            <person name="Abouelleil A."/>
            <person name="Allen A.W."/>
            <person name="Alvarado L."/>
            <person name="Arachchi H.M."/>
            <person name="Berlin A.M."/>
            <person name="Chapman S.B."/>
            <person name="Gainer-Dewar J."/>
            <person name="Goldberg J."/>
            <person name="Griggs A."/>
            <person name="Gujja S."/>
            <person name="Hansen M."/>
            <person name="Howarth C."/>
            <person name="Imamovic A."/>
            <person name="Ireland A."/>
            <person name="Larimer J."/>
            <person name="McCowan C."/>
            <person name="Murphy C."/>
            <person name="Pearson M."/>
            <person name="Poon T.W."/>
            <person name="Priest M."/>
            <person name="Roberts A."/>
            <person name="Saif S."/>
            <person name="Shea T."/>
            <person name="Sisk P."/>
            <person name="Sykes S."/>
            <person name="Wortman J."/>
            <person name="Nusbaum C."/>
            <person name="Birren B."/>
        </authorList>
    </citation>
    <scope>NUCLEOTIDE SEQUENCE [LARGE SCALE GENOMIC DNA]</scope>
    <source>
        <strain evidence="3 4">CBS 101466</strain>
    </source>
</reference>
<keyword evidence="4" id="KW-1185">Reference proteome</keyword>
<dbReference type="FunCoup" id="W2RZW7">
    <property type="interactions" value="7"/>
</dbReference>
<dbReference type="GeneID" id="19970518"/>
<dbReference type="Proteomes" id="UP000030752">
    <property type="component" value="Unassembled WGS sequence"/>
</dbReference>
<feature type="compositionally biased region" description="Polar residues" evidence="1">
    <location>
        <begin position="25"/>
        <end position="39"/>
    </location>
</feature>
<dbReference type="OrthoDB" id="4153866at2759"/>
<dbReference type="HOGENOM" id="CLU_031561_0_2_1"/>
<accession>W2RZW7</accession>
<dbReference type="PANTHER" id="PTHR31571:SF1">
    <property type="entry name" value="ALTERED INHERITANCE OF MITOCHONDRIA PROTEIN 6"/>
    <property type="match status" value="1"/>
</dbReference>
<evidence type="ECO:0000313" key="3">
    <source>
        <dbReference type="EMBL" id="ETN41244.1"/>
    </source>
</evidence>
<dbReference type="PANTHER" id="PTHR31571">
    <property type="entry name" value="ALTERED INHERITANCE OF MITOCHONDRIA PROTEIN 6"/>
    <property type="match status" value="1"/>
</dbReference>
<feature type="region of interest" description="Disordered" evidence="1">
    <location>
        <begin position="1"/>
        <end position="39"/>
    </location>
</feature>
<evidence type="ECO:0000313" key="4">
    <source>
        <dbReference type="Proteomes" id="UP000030752"/>
    </source>
</evidence>
<feature type="transmembrane region" description="Helical" evidence="2">
    <location>
        <begin position="84"/>
        <end position="110"/>
    </location>
</feature>
<dbReference type="eggNOG" id="ENOG502QVA8">
    <property type="taxonomic scope" value="Eukaryota"/>
</dbReference>
<dbReference type="EMBL" id="KB822719">
    <property type="protein sequence ID" value="ETN41244.1"/>
    <property type="molecule type" value="Genomic_DNA"/>
</dbReference>
<evidence type="ECO:0000256" key="2">
    <source>
        <dbReference type="SAM" id="Phobius"/>
    </source>
</evidence>
<name>W2RZW7_CYPE1</name>
<organism evidence="3 4">
    <name type="scientific">Cyphellophora europaea (strain CBS 101466)</name>
    <name type="common">Phialophora europaea</name>
    <dbReference type="NCBI Taxonomy" id="1220924"/>
    <lineage>
        <taxon>Eukaryota</taxon>
        <taxon>Fungi</taxon>
        <taxon>Dikarya</taxon>
        <taxon>Ascomycota</taxon>
        <taxon>Pezizomycotina</taxon>
        <taxon>Eurotiomycetes</taxon>
        <taxon>Chaetothyriomycetidae</taxon>
        <taxon>Chaetothyriales</taxon>
        <taxon>Cyphellophoraceae</taxon>
        <taxon>Cyphellophora</taxon>
    </lineage>
</organism>
<keyword evidence="2" id="KW-0472">Membrane</keyword>
<proteinExistence type="predicted"/>
<keyword evidence="2" id="KW-0812">Transmembrane</keyword>
<keyword evidence="2" id="KW-1133">Transmembrane helix</keyword>
<gene>
    <name evidence="3" type="ORF">HMPREF1541_03179</name>
</gene>
<dbReference type="RefSeq" id="XP_008715753.1">
    <property type="nucleotide sequence ID" value="XM_008717531.1"/>
</dbReference>
<dbReference type="VEuPathDB" id="FungiDB:HMPREF1541_03179"/>